<dbReference type="AlphaFoldDB" id="A0A6N7IS23"/>
<gene>
    <name evidence="7" type="ORF">GFC01_11385</name>
</gene>
<evidence type="ECO:0000256" key="3">
    <source>
        <dbReference type="ARBA" id="ARBA00022842"/>
    </source>
</evidence>
<dbReference type="PANTHER" id="PTHR32308:SF0">
    <property type="entry name" value="HPCH_HPAI ALDOLASE_CITRATE LYASE DOMAIN-CONTAINING PROTEIN"/>
    <property type="match status" value="1"/>
</dbReference>
<dbReference type="RefSeq" id="WP_152947278.1">
    <property type="nucleotide sequence ID" value="NZ_WHYR01000030.1"/>
</dbReference>
<evidence type="ECO:0000256" key="4">
    <source>
        <dbReference type="PIRSR" id="PIRSR015582-1"/>
    </source>
</evidence>
<sequence length="293" mass="31534">MFSLRTLLFTPGNDSRKGEKAFTTGADAVILDLEDAVAPSQKEAARLTIRQTLGRPRPVPVFVRTNSAQSPHILHDLQAVVDLPLQGLMLAKAESAEDVCRVDWLLGLLEQEHGLPVGGIKLIPFVESARGIARAEEIAAAPRVFCLAFGGNDYAMDLGVSFSPEGDELFYARCRLVVASRSAGIDPPLDTVNPDFRDIPALAADARRAQKLGFQGKLVIHPAQVAPVNEVFTPCAEEISWAQKVVEAFARAEAAGSGVIQVEGRMVELPIVRRAEKLLAAARARKTPGKGNE</sequence>
<protein>
    <submittedName>
        <fullName evidence="7">CoA ester lyase</fullName>
    </submittedName>
</protein>
<dbReference type="InterPro" id="IPR005000">
    <property type="entry name" value="Aldolase/citrate-lyase_domain"/>
</dbReference>
<evidence type="ECO:0000313" key="8">
    <source>
        <dbReference type="Proteomes" id="UP000441717"/>
    </source>
</evidence>
<evidence type="ECO:0000256" key="1">
    <source>
        <dbReference type="ARBA" id="ARBA00001946"/>
    </source>
</evidence>
<accession>A0A6N7IS23</accession>
<dbReference type="SUPFAM" id="SSF51621">
    <property type="entry name" value="Phosphoenolpyruvate/pyruvate domain"/>
    <property type="match status" value="1"/>
</dbReference>
<dbReference type="Gene3D" id="3.20.20.60">
    <property type="entry name" value="Phosphoenolpyruvate-binding domains"/>
    <property type="match status" value="1"/>
</dbReference>
<dbReference type="GO" id="GO:0016829">
    <property type="term" value="F:lyase activity"/>
    <property type="evidence" value="ECO:0007669"/>
    <property type="project" value="UniProtKB-KW"/>
</dbReference>
<dbReference type="Proteomes" id="UP000441717">
    <property type="component" value="Unassembled WGS sequence"/>
</dbReference>
<dbReference type="EMBL" id="WHYR01000030">
    <property type="protein sequence ID" value="MQL52850.1"/>
    <property type="molecule type" value="Genomic_DNA"/>
</dbReference>
<name>A0A6N7IS23_9FIRM</name>
<proteinExistence type="predicted"/>
<feature type="binding site" evidence="5">
    <location>
        <position position="127"/>
    </location>
    <ligand>
        <name>Mg(2+)</name>
        <dbReference type="ChEBI" id="CHEBI:18420"/>
    </ligand>
</feature>
<feature type="binding site" evidence="4">
    <location>
        <position position="64"/>
    </location>
    <ligand>
        <name>substrate</name>
    </ligand>
</feature>
<evidence type="ECO:0000259" key="6">
    <source>
        <dbReference type="Pfam" id="PF03328"/>
    </source>
</evidence>
<dbReference type="PIRSF" id="PIRSF015582">
    <property type="entry name" value="Cit_lyase_B"/>
    <property type="match status" value="1"/>
</dbReference>
<feature type="binding site" evidence="5">
    <location>
        <position position="153"/>
    </location>
    <ligand>
        <name>Mg(2+)</name>
        <dbReference type="ChEBI" id="CHEBI:18420"/>
    </ligand>
</feature>
<dbReference type="InterPro" id="IPR011206">
    <property type="entry name" value="Citrate_lyase_beta/mcl1/mcl2"/>
</dbReference>
<comment type="cofactor">
    <cofactor evidence="1">
        <name>Mg(2+)</name>
        <dbReference type="ChEBI" id="CHEBI:18420"/>
    </cofactor>
</comment>
<comment type="caution">
    <text evidence="7">The sequence shown here is derived from an EMBL/GenBank/DDBJ whole genome shotgun (WGS) entry which is preliminary data.</text>
</comment>
<reference evidence="7 8" key="1">
    <citation type="submission" date="2019-10" db="EMBL/GenBank/DDBJ databases">
        <title>Comparative genomics of sulfur disproportionating microorganisms.</title>
        <authorList>
            <person name="Ward L.M."/>
            <person name="Bertran E."/>
            <person name="Johnston D."/>
        </authorList>
    </citation>
    <scope>NUCLEOTIDE SEQUENCE [LARGE SCALE GENOMIC DNA]</scope>
    <source>
        <strain evidence="7 8">DSM 14055</strain>
    </source>
</reference>
<feature type="binding site" evidence="4">
    <location>
        <position position="127"/>
    </location>
    <ligand>
        <name>substrate</name>
    </ligand>
</feature>
<dbReference type="GO" id="GO:0000287">
    <property type="term" value="F:magnesium ion binding"/>
    <property type="evidence" value="ECO:0007669"/>
    <property type="project" value="TreeGrafter"/>
</dbReference>
<dbReference type="InterPro" id="IPR015813">
    <property type="entry name" value="Pyrv/PenolPyrv_kinase-like_dom"/>
</dbReference>
<keyword evidence="8" id="KW-1185">Reference proteome</keyword>
<feature type="domain" description="HpcH/HpaI aldolase/citrate lyase" evidence="6">
    <location>
        <begin position="5"/>
        <end position="222"/>
    </location>
</feature>
<keyword evidence="2 5" id="KW-0479">Metal-binding</keyword>
<dbReference type="OrthoDB" id="9786940at2"/>
<dbReference type="PANTHER" id="PTHR32308">
    <property type="entry name" value="LYASE BETA SUBUNIT, PUTATIVE (AFU_ORTHOLOGUE AFUA_4G13030)-RELATED"/>
    <property type="match status" value="1"/>
</dbReference>
<organism evidence="7 8">
    <name type="scientific">Desulfofundulus thermobenzoicus</name>
    <dbReference type="NCBI Taxonomy" id="29376"/>
    <lineage>
        <taxon>Bacteria</taxon>
        <taxon>Bacillati</taxon>
        <taxon>Bacillota</taxon>
        <taxon>Clostridia</taxon>
        <taxon>Eubacteriales</taxon>
        <taxon>Peptococcaceae</taxon>
        <taxon>Desulfofundulus</taxon>
    </lineage>
</organism>
<evidence type="ECO:0000313" key="7">
    <source>
        <dbReference type="EMBL" id="MQL52850.1"/>
    </source>
</evidence>
<keyword evidence="3 5" id="KW-0460">Magnesium</keyword>
<dbReference type="GO" id="GO:0006107">
    <property type="term" value="P:oxaloacetate metabolic process"/>
    <property type="evidence" value="ECO:0007669"/>
    <property type="project" value="TreeGrafter"/>
</dbReference>
<keyword evidence="7" id="KW-0456">Lyase</keyword>
<evidence type="ECO:0000256" key="5">
    <source>
        <dbReference type="PIRSR" id="PIRSR015582-2"/>
    </source>
</evidence>
<dbReference type="Pfam" id="PF03328">
    <property type="entry name" value="HpcH_HpaI"/>
    <property type="match status" value="1"/>
</dbReference>
<dbReference type="InterPro" id="IPR040442">
    <property type="entry name" value="Pyrv_kinase-like_dom_sf"/>
</dbReference>
<evidence type="ECO:0000256" key="2">
    <source>
        <dbReference type="ARBA" id="ARBA00022723"/>
    </source>
</evidence>